<protein>
    <submittedName>
        <fullName evidence="1">Uncharacterized protein</fullName>
    </submittedName>
</protein>
<gene>
    <name evidence="1" type="ORF">CTOB1V02_LOCUS5179</name>
</gene>
<reference evidence="1" key="1">
    <citation type="submission" date="2020-11" db="EMBL/GenBank/DDBJ databases">
        <authorList>
            <person name="Tran Van P."/>
        </authorList>
    </citation>
    <scope>NUCLEOTIDE SEQUENCE</scope>
</reference>
<proteinExistence type="predicted"/>
<dbReference type="EMBL" id="OB661090">
    <property type="protein sequence ID" value="CAD7227271.1"/>
    <property type="molecule type" value="Genomic_DNA"/>
</dbReference>
<accession>A0A7R8W959</accession>
<organism evidence="1">
    <name type="scientific">Cyprideis torosa</name>
    <dbReference type="NCBI Taxonomy" id="163714"/>
    <lineage>
        <taxon>Eukaryota</taxon>
        <taxon>Metazoa</taxon>
        <taxon>Ecdysozoa</taxon>
        <taxon>Arthropoda</taxon>
        <taxon>Crustacea</taxon>
        <taxon>Oligostraca</taxon>
        <taxon>Ostracoda</taxon>
        <taxon>Podocopa</taxon>
        <taxon>Podocopida</taxon>
        <taxon>Cytherocopina</taxon>
        <taxon>Cytheroidea</taxon>
        <taxon>Cytherideidae</taxon>
        <taxon>Cyprideis</taxon>
    </lineage>
</organism>
<evidence type="ECO:0000313" key="1">
    <source>
        <dbReference type="EMBL" id="CAD7227271.1"/>
    </source>
</evidence>
<dbReference type="AlphaFoldDB" id="A0A7R8W959"/>
<name>A0A7R8W959_9CRUS</name>
<sequence length="82" mass="9431">MLVLTVDRRVRVFHRVSKDDERMTWGLPRTQELLERGTILVDGPCVFLMEETTRLDFSSTGVETHVVSWSADQSTLSLENVH</sequence>